<dbReference type="GO" id="GO:0008721">
    <property type="term" value="F:D-serine ammonia-lyase activity"/>
    <property type="evidence" value="ECO:0007669"/>
    <property type="project" value="TreeGrafter"/>
</dbReference>
<evidence type="ECO:0000313" key="2">
    <source>
        <dbReference type="EMBL" id="GGF37723.1"/>
    </source>
</evidence>
<dbReference type="EMBL" id="BMKQ01000001">
    <property type="protein sequence ID" value="GGF37723.1"/>
    <property type="molecule type" value="Genomic_DNA"/>
</dbReference>
<dbReference type="InterPro" id="IPR051466">
    <property type="entry name" value="D-amino_acid_metab_enzyme"/>
</dbReference>
<dbReference type="Proteomes" id="UP000649179">
    <property type="component" value="Unassembled WGS sequence"/>
</dbReference>
<reference evidence="2" key="2">
    <citation type="submission" date="2020-09" db="EMBL/GenBank/DDBJ databases">
        <authorList>
            <person name="Sun Q."/>
            <person name="Zhou Y."/>
        </authorList>
    </citation>
    <scope>NUCLEOTIDE SEQUENCE</scope>
    <source>
        <strain evidence="2">CGMCC 1.16067</strain>
    </source>
</reference>
<proteinExistence type="predicted"/>
<dbReference type="GO" id="GO:0036088">
    <property type="term" value="P:D-serine catabolic process"/>
    <property type="evidence" value="ECO:0007669"/>
    <property type="project" value="TreeGrafter"/>
</dbReference>
<evidence type="ECO:0000313" key="3">
    <source>
        <dbReference type="Proteomes" id="UP000649179"/>
    </source>
</evidence>
<keyword evidence="3" id="KW-1185">Reference proteome</keyword>
<dbReference type="Gene3D" id="3.20.20.10">
    <property type="entry name" value="Alanine racemase"/>
    <property type="match status" value="1"/>
</dbReference>
<dbReference type="SUPFAM" id="SSF51419">
    <property type="entry name" value="PLP-binding barrel"/>
    <property type="match status" value="1"/>
</dbReference>
<protein>
    <submittedName>
        <fullName evidence="2">Alanine racemase</fullName>
    </submittedName>
</protein>
<organism evidence="2 3">
    <name type="scientific">Marmoricola endophyticus</name>
    <dbReference type="NCBI Taxonomy" id="2040280"/>
    <lineage>
        <taxon>Bacteria</taxon>
        <taxon>Bacillati</taxon>
        <taxon>Actinomycetota</taxon>
        <taxon>Actinomycetes</taxon>
        <taxon>Propionibacteriales</taxon>
        <taxon>Nocardioidaceae</taxon>
        <taxon>Marmoricola</taxon>
    </lineage>
</organism>
<comment type="caution">
    <text evidence="2">The sequence shown here is derived from an EMBL/GenBank/DDBJ whole genome shotgun (WGS) entry which is preliminary data.</text>
</comment>
<feature type="region of interest" description="Disordered" evidence="1">
    <location>
        <begin position="1"/>
        <end position="28"/>
    </location>
</feature>
<sequence length="433" mass="45229">MSIHPGDSPARPLAAVPDLATPPGQEPWREPQRWWPALDAATASLDPPLGVLSLEALRWNAHDLLRRAAGLPIRLASKSVRVRGVIEAVLALPGWAGVLAYTLPEALWLAAGEAGQRDVVVGYPTVDRAALAALAGSPELAARVTLMVDDVAQLDLVDSVVPPSRRPALRVCLELDASYRHRLLGHVGTLRSPVREAADLQTLARTVVARPGFTLVGVMAYEGQIAGLGNAGSGRGHVVRALQRASALELAERRGAAVSAVRRVADLEFVNGGGTGSVESTHADPSVTEVAAGSGLFGPHLFDTYAHFSPAPAAAFALGVVRKPAPDVVTLLGGGWVASGPPTADRLPQVVWPQGLATVGREGAGEVQTPLRGEAARSMAVGDRVWLRHTKAGELSEHVDRLVLVEGGPGLDTGEARTVGALDTYRGEGKAFL</sequence>
<gene>
    <name evidence="2" type="ORF">GCM10011519_09080</name>
</gene>
<name>A0A917BDI2_9ACTN</name>
<dbReference type="PANTHER" id="PTHR28004:SF2">
    <property type="entry name" value="D-SERINE DEHYDRATASE"/>
    <property type="match status" value="1"/>
</dbReference>
<dbReference type="AlphaFoldDB" id="A0A917BDI2"/>
<reference evidence="2" key="1">
    <citation type="journal article" date="2014" name="Int. J. Syst. Evol. Microbiol.">
        <title>Complete genome sequence of Corynebacterium casei LMG S-19264T (=DSM 44701T), isolated from a smear-ripened cheese.</title>
        <authorList>
            <consortium name="US DOE Joint Genome Institute (JGI-PGF)"/>
            <person name="Walter F."/>
            <person name="Albersmeier A."/>
            <person name="Kalinowski J."/>
            <person name="Ruckert C."/>
        </authorList>
    </citation>
    <scope>NUCLEOTIDE SEQUENCE</scope>
    <source>
        <strain evidence="2">CGMCC 1.16067</strain>
    </source>
</reference>
<accession>A0A917BDI2</accession>
<dbReference type="InterPro" id="IPR029066">
    <property type="entry name" value="PLP-binding_barrel"/>
</dbReference>
<dbReference type="RefSeq" id="WP_188778623.1">
    <property type="nucleotide sequence ID" value="NZ_BMKQ01000001.1"/>
</dbReference>
<dbReference type="PANTHER" id="PTHR28004">
    <property type="entry name" value="ZGC:162816-RELATED"/>
    <property type="match status" value="1"/>
</dbReference>
<evidence type="ECO:0000256" key="1">
    <source>
        <dbReference type="SAM" id="MobiDB-lite"/>
    </source>
</evidence>